<dbReference type="GO" id="GO:0003700">
    <property type="term" value="F:DNA-binding transcription factor activity"/>
    <property type="evidence" value="ECO:0007669"/>
    <property type="project" value="TreeGrafter"/>
</dbReference>
<dbReference type="CDD" id="cd00093">
    <property type="entry name" value="HTH_XRE"/>
    <property type="match status" value="1"/>
</dbReference>
<dbReference type="Proteomes" id="UP001226762">
    <property type="component" value="Unassembled WGS sequence"/>
</dbReference>
<keyword evidence="6" id="KW-1185">Reference proteome</keyword>
<dbReference type="AlphaFoldDB" id="A0AAE3WGQ9"/>
<comment type="caution">
    <text evidence="5">The sequence shown here is derived from an EMBL/GenBank/DDBJ whole genome shotgun (WGS) entry which is preliminary data.</text>
</comment>
<dbReference type="Gene3D" id="1.10.260.40">
    <property type="entry name" value="lambda repressor-like DNA-binding domains"/>
    <property type="match status" value="1"/>
</dbReference>
<reference evidence="5" key="1">
    <citation type="submission" date="2022-07" db="EMBL/GenBank/DDBJ databases">
        <authorList>
            <person name="Otstavnykh N."/>
            <person name="Isaeva M."/>
            <person name="Bystritskaya E."/>
        </authorList>
    </citation>
    <scope>NUCLEOTIDE SEQUENCE</scope>
    <source>
        <strain evidence="5">KCTC 52189</strain>
    </source>
</reference>
<feature type="domain" description="HTH cro/C1-type" evidence="4">
    <location>
        <begin position="15"/>
        <end position="69"/>
    </location>
</feature>
<dbReference type="InterPro" id="IPR001387">
    <property type="entry name" value="Cro/C1-type_HTH"/>
</dbReference>
<keyword evidence="3" id="KW-0804">Transcription</keyword>
<reference evidence="5" key="2">
    <citation type="submission" date="2023-02" db="EMBL/GenBank/DDBJ databases">
        <title>'Rhodoalgimonas zhirmunskyi' gen. nov., isolated from a red alga.</title>
        <authorList>
            <person name="Nedashkovskaya O.I."/>
            <person name="Otstavnykh N.Y."/>
            <person name="Bystritskaya E.P."/>
            <person name="Balabanova L.A."/>
            <person name="Isaeva M.P."/>
        </authorList>
    </citation>
    <scope>NUCLEOTIDE SEQUENCE</scope>
    <source>
        <strain evidence="5">KCTC 52189</strain>
    </source>
</reference>
<dbReference type="GO" id="GO:0005829">
    <property type="term" value="C:cytosol"/>
    <property type="evidence" value="ECO:0007669"/>
    <property type="project" value="TreeGrafter"/>
</dbReference>
<dbReference type="SMART" id="SM00530">
    <property type="entry name" value="HTH_XRE"/>
    <property type="match status" value="1"/>
</dbReference>
<evidence type="ECO:0000259" key="4">
    <source>
        <dbReference type="PROSITE" id="PS50943"/>
    </source>
</evidence>
<name>A0AAE3WGQ9_9RHOB</name>
<dbReference type="InterPro" id="IPR050807">
    <property type="entry name" value="TransReg_Diox_bact_type"/>
</dbReference>
<evidence type="ECO:0000256" key="2">
    <source>
        <dbReference type="ARBA" id="ARBA00023125"/>
    </source>
</evidence>
<evidence type="ECO:0000313" key="6">
    <source>
        <dbReference type="Proteomes" id="UP001226762"/>
    </source>
</evidence>
<organism evidence="5 6">
    <name type="scientific">Marimonas arenosa</name>
    <dbReference type="NCBI Taxonomy" id="1795305"/>
    <lineage>
        <taxon>Bacteria</taxon>
        <taxon>Pseudomonadati</taxon>
        <taxon>Pseudomonadota</taxon>
        <taxon>Alphaproteobacteria</taxon>
        <taxon>Rhodobacterales</taxon>
        <taxon>Paracoccaceae</taxon>
        <taxon>Marimonas</taxon>
    </lineage>
</organism>
<dbReference type="InterPro" id="IPR010982">
    <property type="entry name" value="Lambda_DNA-bd_dom_sf"/>
</dbReference>
<keyword evidence="2" id="KW-0238">DNA-binding</keyword>
<protein>
    <submittedName>
        <fullName evidence="5">Helix-turn-helix domain-containing protein</fullName>
    </submittedName>
</protein>
<dbReference type="PROSITE" id="PS50943">
    <property type="entry name" value="HTH_CROC1"/>
    <property type="match status" value="1"/>
</dbReference>
<proteinExistence type="predicted"/>
<dbReference type="PANTHER" id="PTHR46797">
    <property type="entry name" value="HTH-TYPE TRANSCRIPTIONAL REGULATOR"/>
    <property type="match status" value="1"/>
</dbReference>
<dbReference type="Pfam" id="PF01381">
    <property type="entry name" value="HTH_3"/>
    <property type="match status" value="1"/>
</dbReference>
<evidence type="ECO:0000256" key="3">
    <source>
        <dbReference type="ARBA" id="ARBA00023163"/>
    </source>
</evidence>
<dbReference type="GO" id="GO:0003677">
    <property type="term" value="F:DNA binding"/>
    <property type="evidence" value="ECO:0007669"/>
    <property type="project" value="UniProtKB-KW"/>
</dbReference>
<dbReference type="SUPFAM" id="SSF47413">
    <property type="entry name" value="lambda repressor-like DNA-binding domains"/>
    <property type="match status" value="1"/>
</dbReference>
<keyword evidence="1" id="KW-0805">Transcription regulation</keyword>
<dbReference type="RefSeq" id="WP_306736679.1">
    <property type="nucleotide sequence ID" value="NZ_JANHAX010000005.1"/>
</dbReference>
<evidence type="ECO:0000313" key="5">
    <source>
        <dbReference type="EMBL" id="MDQ2091390.1"/>
    </source>
</evidence>
<sequence>MVQETVRTRLTGSRIRERRMLQGVRQADLARTVGVSPSYLNLIEHNRRRIGGKLLVDIAAALDVEPSLLAEGAEAALTARLRAAAAEADEEGAEIAQAEAFAGRFPGWARLVAAQQRRIARLERAIETLTDRLAHDPHLAATLHEVLDTATAIRSTAAILVETREIEPEWRDRFHRNINEDAERLADGARNLAGYLDSAGDAGREGSSPEEEFETFLAAQGWHVAALEDPDGASPREIVGAARDLVSTSTQTQALAWLSRYEVDARAMPLEAAQAAVAEAGPDPLALAARFGVDLATAMRRIASLPGRVAGLVSCDGSGTITFRRPVEGFALPRFGAACPVWPLFRALSRPQVPLFERLVQPGRGEAGEEPGFAAYAIAQPRGAPGLNREPLYEAHMLILPQEGSEPATPVGASCRVCSVRDCAARREPSIMGEGP</sequence>
<gene>
    <name evidence="5" type="ORF">NO357_15935</name>
</gene>
<dbReference type="PANTHER" id="PTHR46797:SF23">
    <property type="entry name" value="HTH-TYPE TRANSCRIPTIONAL REGULATOR SUTR"/>
    <property type="match status" value="1"/>
</dbReference>
<evidence type="ECO:0000256" key="1">
    <source>
        <dbReference type="ARBA" id="ARBA00023015"/>
    </source>
</evidence>
<dbReference type="EMBL" id="JANHAX010000005">
    <property type="protein sequence ID" value="MDQ2091390.1"/>
    <property type="molecule type" value="Genomic_DNA"/>
</dbReference>
<accession>A0AAE3WGQ9</accession>